<organism evidence="2 3">
    <name type="scientific">Metapseudomonas furukawaii</name>
    <name type="common">Pseudomonas furukawaii</name>
    <dbReference type="NCBI Taxonomy" id="1149133"/>
    <lineage>
        <taxon>Bacteria</taxon>
        <taxon>Pseudomonadati</taxon>
        <taxon>Pseudomonadota</taxon>
        <taxon>Gammaproteobacteria</taxon>
        <taxon>Pseudomonadales</taxon>
        <taxon>Pseudomonadaceae</taxon>
        <taxon>Metapseudomonas</taxon>
    </lineage>
</organism>
<dbReference type="Gene3D" id="3.30.200.20">
    <property type="entry name" value="Phosphorylase Kinase, domain 1"/>
    <property type="match status" value="1"/>
</dbReference>
<dbReference type="InterPro" id="IPR011009">
    <property type="entry name" value="Kinase-like_dom_sf"/>
</dbReference>
<reference evidence="2 3" key="2">
    <citation type="journal article" date="2017" name="Int. J. Syst. Evol. Microbiol.">
        <title>Pseudomonas furukawaii sp. nov., a polychlorinated biphenyl-degrading bacterium isolated from biphenyl-contaminated soil in Japan.</title>
        <authorList>
            <person name="Kimura N."/>
            <person name="Watanabe T."/>
            <person name="Suenaga H."/>
            <person name="Fujihara H."/>
            <person name="Futagami T."/>
            <person name="Goto M."/>
            <person name="Hanada S."/>
            <person name="Hirose J."/>
        </authorList>
    </citation>
    <scope>NUCLEOTIDE SEQUENCE [LARGE SCALE GENOMIC DNA]</scope>
    <source>
        <strain evidence="3">DSM 10086 / NBRC 110670 / KF707</strain>
    </source>
</reference>
<dbReference type="KEGG" id="pfuw:KF707C_29700"/>
<dbReference type="PANTHER" id="PTHR21310">
    <property type="entry name" value="AMINOGLYCOSIDE PHOSPHOTRANSFERASE-RELATED-RELATED"/>
    <property type="match status" value="1"/>
</dbReference>
<evidence type="ECO:0000313" key="3">
    <source>
        <dbReference type="Proteomes" id="UP000218554"/>
    </source>
</evidence>
<accession>A0AAD1C230</accession>
<reference evidence="3" key="1">
    <citation type="submission" date="2015-05" db="EMBL/GenBank/DDBJ databases">
        <title>Draft genome sequencing of a biphenyl-degrading bacterium, Pseudomonas balearica KF707 (=NBRC110670).</title>
        <authorList>
            <person name="Kimura N."/>
            <person name="Hirose J."/>
            <person name="Watanabe T."/>
            <person name="Suenaga H."/>
            <person name="Fujihara H."/>
            <person name="Noguchi M."/>
            <person name="Hashimoto M."/>
            <person name="Shimodaira J."/>
            <person name="Tsuchikane K."/>
            <person name="Hosoyama A."/>
            <person name="Yamazoe A."/>
            <person name="Fujita N."/>
            <person name="Furukawa K."/>
        </authorList>
    </citation>
    <scope>NUCLEOTIDE SEQUENCE [LARGE SCALE GENOMIC DNA]</scope>
    <source>
        <strain evidence="3">DSM 10086 / NBRC 110670 / KF707</strain>
    </source>
</reference>
<evidence type="ECO:0000313" key="2">
    <source>
        <dbReference type="EMBL" id="BAU74658.1"/>
    </source>
</evidence>
<dbReference type="InterPro" id="IPR041726">
    <property type="entry name" value="ACAD10_11_N"/>
</dbReference>
<feature type="domain" description="Aminoglycoside phosphotransferase" evidence="1">
    <location>
        <begin position="56"/>
        <end position="298"/>
    </location>
</feature>
<dbReference type="InterPro" id="IPR051678">
    <property type="entry name" value="AGP_Transferase"/>
</dbReference>
<sequence length="367" mass="41174">MLGNWQVITREQELPMHSIPSPSSCPARVDVPDALAALARFITLRLGCERVQIDACQRLSGGAIQENWLIRARVLNGGLQADRRWVLRTDSPSSVAASMERSQEFAVLRAVHQAGVKVPEPLWLCQDATVLGRDFFLMQALGGSANGHRLSTDPELEPMRKGLCHELGASLARLHGITPDHPELGFLPTPAPDPVQASIDQYRHYLDALPGSHPVIEWGLRWCELNRPQPRPSRLIHRDYRTGNYMVEAGHLAGVLDWEFAGWGDPREDLGWFTARCWRFARPDREAGGVGALEDFLGGYQEESGYRPDRDELRYWQLMAHLRWAVVALQQVQRHLSGQQQSLELALTGRMVPELEQEILKLSGAPT</sequence>
<dbReference type="CDD" id="cd05154">
    <property type="entry name" value="ACAD10_11_N-like"/>
    <property type="match status" value="1"/>
</dbReference>
<dbReference type="Proteomes" id="UP000218554">
    <property type="component" value="Chromosome"/>
</dbReference>
<name>A0AAD1C230_METFU</name>
<dbReference type="EMBL" id="AP014862">
    <property type="protein sequence ID" value="BAU74658.1"/>
    <property type="molecule type" value="Genomic_DNA"/>
</dbReference>
<keyword evidence="3" id="KW-1185">Reference proteome</keyword>
<evidence type="ECO:0000259" key="1">
    <source>
        <dbReference type="Pfam" id="PF01636"/>
    </source>
</evidence>
<dbReference type="SUPFAM" id="SSF56112">
    <property type="entry name" value="Protein kinase-like (PK-like)"/>
    <property type="match status" value="1"/>
</dbReference>
<dbReference type="AlphaFoldDB" id="A0AAD1C230"/>
<dbReference type="Pfam" id="PF01636">
    <property type="entry name" value="APH"/>
    <property type="match status" value="1"/>
</dbReference>
<dbReference type="Gene3D" id="3.90.1200.10">
    <property type="match status" value="1"/>
</dbReference>
<dbReference type="PANTHER" id="PTHR21310:SF57">
    <property type="entry name" value="BLR2944 PROTEIN"/>
    <property type="match status" value="1"/>
</dbReference>
<gene>
    <name evidence="2" type="ORF">KF707C_29700</name>
</gene>
<protein>
    <submittedName>
        <fullName evidence="2">Aminoglycoside phosphotransferase</fullName>
    </submittedName>
</protein>
<proteinExistence type="predicted"/>
<dbReference type="InterPro" id="IPR002575">
    <property type="entry name" value="Aminoglycoside_PTrfase"/>
</dbReference>